<dbReference type="Proteomes" id="UP001549036">
    <property type="component" value="Unassembled WGS sequence"/>
</dbReference>
<dbReference type="Pfam" id="PF01936">
    <property type="entry name" value="NYN"/>
    <property type="match status" value="1"/>
</dbReference>
<name>A0ABV2I0U0_9HYPH</name>
<gene>
    <name evidence="2" type="ORF">ABID26_005382</name>
</gene>
<evidence type="ECO:0000313" key="2">
    <source>
        <dbReference type="EMBL" id="MET3595967.1"/>
    </source>
</evidence>
<sequence length="189" mass="20967">MAKTKKGLMEDRTARAPAHAALADPGVHVFVDDQNLFWGITNDARYGKSYRMDFGRLLLETAKGPDGRARPVRSAYIAGVIPDDDYFWEVAKSQGFQVRRGYLGSNNRSKQDDAFLITEIMETLYEKAGPATMVLVAGDADYVPPLQKVLAKGWRSEVAFIGHGVSVSLEPVADEFKELQPSTIQKYHS</sequence>
<comment type="caution">
    <text evidence="2">The sequence shown here is derived from an EMBL/GenBank/DDBJ whole genome shotgun (WGS) entry which is preliminary data.</text>
</comment>
<dbReference type="InterPro" id="IPR021139">
    <property type="entry name" value="NYN"/>
</dbReference>
<organism evidence="2 3">
    <name type="scientific">Mesorhizobium shonense</name>
    <dbReference type="NCBI Taxonomy" id="1209948"/>
    <lineage>
        <taxon>Bacteria</taxon>
        <taxon>Pseudomonadati</taxon>
        <taxon>Pseudomonadota</taxon>
        <taxon>Alphaproteobacteria</taxon>
        <taxon>Hyphomicrobiales</taxon>
        <taxon>Phyllobacteriaceae</taxon>
        <taxon>Mesorhizobium</taxon>
    </lineage>
</organism>
<dbReference type="RefSeq" id="WP_354417023.1">
    <property type="nucleotide sequence ID" value="NZ_JBEPLM010000012.1"/>
</dbReference>
<dbReference type="EMBL" id="JBEPLM010000012">
    <property type="protein sequence ID" value="MET3595967.1"/>
    <property type="molecule type" value="Genomic_DNA"/>
</dbReference>
<evidence type="ECO:0000313" key="3">
    <source>
        <dbReference type="Proteomes" id="UP001549036"/>
    </source>
</evidence>
<protein>
    <submittedName>
        <fullName evidence="2">Uncharacterized LabA/DUF88 family protein</fullName>
    </submittedName>
</protein>
<feature type="domain" description="NYN" evidence="1">
    <location>
        <begin position="27"/>
        <end position="177"/>
    </location>
</feature>
<evidence type="ECO:0000259" key="1">
    <source>
        <dbReference type="Pfam" id="PF01936"/>
    </source>
</evidence>
<reference evidence="2 3" key="1">
    <citation type="submission" date="2024-06" db="EMBL/GenBank/DDBJ databases">
        <title>Genomic Encyclopedia of Type Strains, Phase IV (KMG-IV): sequencing the most valuable type-strain genomes for metagenomic binning, comparative biology and taxonomic classification.</title>
        <authorList>
            <person name="Goeker M."/>
        </authorList>
    </citation>
    <scope>NUCLEOTIDE SEQUENCE [LARGE SCALE GENOMIC DNA]</scope>
    <source>
        <strain evidence="2 3">DSM 29846</strain>
    </source>
</reference>
<keyword evidence="3" id="KW-1185">Reference proteome</keyword>
<accession>A0ABV2I0U0</accession>
<proteinExistence type="predicted"/>
<dbReference type="Gene3D" id="3.40.50.1010">
    <property type="entry name" value="5'-nuclease"/>
    <property type="match status" value="1"/>
</dbReference>